<feature type="transmembrane region" description="Helical" evidence="6">
    <location>
        <begin position="73"/>
        <end position="92"/>
    </location>
</feature>
<evidence type="ECO:0000256" key="6">
    <source>
        <dbReference type="SAM" id="Phobius"/>
    </source>
</evidence>
<dbReference type="InterPro" id="IPR052921">
    <property type="entry name" value="GPCR1_Superfamily_Member"/>
</dbReference>
<organism evidence="8 9">
    <name type="scientific">Sinocyclocheilus anshuiensis</name>
    <dbReference type="NCBI Taxonomy" id="1608454"/>
    <lineage>
        <taxon>Eukaryota</taxon>
        <taxon>Metazoa</taxon>
        <taxon>Chordata</taxon>
        <taxon>Craniata</taxon>
        <taxon>Vertebrata</taxon>
        <taxon>Euteleostomi</taxon>
        <taxon>Actinopterygii</taxon>
        <taxon>Neopterygii</taxon>
        <taxon>Teleostei</taxon>
        <taxon>Ostariophysi</taxon>
        <taxon>Cypriniformes</taxon>
        <taxon>Cyprinidae</taxon>
        <taxon>Cyprininae</taxon>
        <taxon>Sinocyclocheilus</taxon>
    </lineage>
</organism>
<keyword evidence="2 6" id="KW-0812">Transmembrane</keyword>
<dbReference type="GO" id="GO:0007186">
    <property type="term" value="P:G protein-coupled receptor signaling pathway"/>
    <property type="evidence" value="ECO:0007669"/>
    <property type="project" value="InterPro"/>
</dbReference>
<proteinExistence type="predicted"/>
<evidence type="ECO:0000256" key="1">
    <source>
        <dbReference type="ARBA" id="ARBA00004141"/>
    </source>
</evidence>
<dbReference type="Proteomes" id="UP000472260">
    <property type="component" value="Unassembled WGS sequence"/>
</dbReference>
<dbReference type="Ensembl" id="ENSSANT00000061712.1">
    <property type="protein sequence ID" value="ENSSANP00000057996.1"/>
    <property type="gene ID" value="ENSSANG00000029033.1"/>
</dbReference>
<reference evidence="8" key="1">
    <citation type="submission" date="2025-08" db="UniProtKB">
        <authorList>
            <consortium name="Ensembl"/>
        </authorList>
    </citation>
    <scope>IDENTIFICATION</scope>
</reference>
<dbReference type="InterPro" id="IPR000725">
    <property type="entry name" value="Olfact_rcpt"/>
</dbReference>
<feature type="transmembrane region" description="Helical" evidence="6">
    <location>
        <begin position="6"/>
        <end position="33"/>
    </location>
</feature>
<dbReference type="GO" id="GO:0016020">
    <property type="term" value="C:membrane"/>
    <property type="evidence" value="ECO:0007669"/>
    <property type="project" value="UniProtKB-SubCell"/>
</dbReference>
<reference evidence="8" key="2">
    <citation type="submission" date="2025-09" db="UniProtKB">
        <authorList>
            <consortium name="Ensembl"/>
        </authorList>
    </citation>
    <scope>IDENTIFICATION</scope>
</reference>
<dbReference type="PANTHER" id="PTHR26451:SF966">
    <property type="entry name" value="ODORANT RECEPTOR-RELATED"/>
    <property type="match status" value="1"/>
</dbReference>
<dbReference type="Gene3D" id="1.20.1070.10">
    <property type="entry name" value="Rhodopsin 7-helix transmembrane proteins"/>
    <property type="match status" value="1"/>
</dbReference>
<keyword evidence="5" id="KW-0807">Transducer</keyword>
<evidence type="ECO:0000256" key="2">
    <source>
        <dbReference type="ARBA" id="ARBA00022692"/>
    </source>
</evidence>
<dbReference type="SUPFAM" id="SSF81321">
    <property type="entry name" value="Family A G protein-coupled receptor-like"/>
    <property type="match status" value="1"/>
</dbReference>
<evidence type="ECO:0000313" key="8">
    <source>
        <dbReference type="Ensembl" id="ENSSANP00000057996.1"/>
    </source>
</evidence>
<dbReference type="PROSITE" id="PS50262">
    <property type="entry name" value="G_PROTEIN_RECEP_F1_2"/>
    <property type="match status" value="1"/>
</dbReference>
<evidence type="ECO:0000256" key="5">
    <source>
        <dbReference type="ARBA" id="ARBA00023224"/>
    </source>
</evidence>
<dbReference type="AlphaFoldDB" id="A0A671PP19"/>
<keyword evidence="9" id="KW-1185">Reference proteome</keyword>
<accession>A0A671PP19</accession>
<keyword evidence="4 6" id="KW-0472">Membrane</keyword>
<dbReference type="GO" id="GO:0004984">
    <property type="term" value="F:olfactory receptor activity"/>
    <property type="evidence" value="ECO:0007669"/>
    <property type="project" value="InterPro"/>
</dbReference>
<evidence type="ECO:0000256" key="3">
    <source>
        <dbReference type="ARBA" id="ARBA00022989"/>
    </source>
</evidence>
<evidence type="ECO:0000256" key="4">
    <source>
        <dbReference type="ARBA" id="ARBA00023136"/>
    </source>
</evidence>
<feature type="domain" description="G-protein coupled receptors family 1 profile" evidence="7">
    <location>
        <begin position="23"/>
        <end position="103"/>
    </location>
</feature>
<dbReference type="InterPro" id="IPR017452">
    <property type="entry name" value="GPCR_Rhodpsn_7TM"/>
</dbReference>
<evidence type="ECO:0000313" key="9">
    <source>
        <dbReference type="Proteomes" id="UP000472260"/>
    </source>
</evidence>
<dbReference type="Pfam" id="PF13853">
    <property type="entry name" value="7tm_4"/>
    <property type="match status" value="1"/>
</dbReference>
<comment type="subcellular location">
    <subcellularLocation>
        <location evidence="1">Membrane</location>
        <topology evidence="1">Multi-pass membrane protein</topology>
    </subcellularLocation>
</comment>
<dbReference type="GO" id="GO:0005549">
    <property type="term" value="F:odorant binding"/>
    <property type="evidence" value="ECO:0007669"/>
    <property type="project" value="TreeGrafter"/>
</dbReference>
<sequence>FEFNKAIYYYIFLFFVYIITVLGNSFLMIVIIVDRNLHTPKYIAVFNLALTDICESTAVIPQQLEAYVFGNQFILYGLCITMLLALSTHVNFSSSGSSVSVLQ</sequence>
<name>A0A671PP19_9TELE</name>
<keyword evidence="3 6" id="KW-1133">Transmembrane helix</keyword>
<evidence type="ECO:0000259" key="7">
    <source>
        <dbReference type="PROSITE" id="PS50262"/>
    </source>
</evidence>
<protein>
    <recommendedName>
        <fullName evidence="7">G-protein coupled receptors family 1 profile domain-containing protein</fullName>
    </recommendedName>
</protein>
<dbReference type="PANTHER" id="PTHR26451">
    <property type="entry name" value="G_PROTEIN_RECEP_F1_2 DOMAIN-CONTAINING PROTEIN"/>
    <property type="match status" value="1"/>
</dbReference>